<proteinExistence type="predicted"/>
<dbReference type="HOGENOM" id="CLU_2700872_0_0_11"/>
<feature type="transmembrane region" description="Helical" evidence="1">
    <location>
        <begin position="38"/>
        <end position="60"/>
    </location>
</feature>
<dbReference type="AlphaFoldDB" id="R4M8W6"/>
<evidence type="ECO:0000313" key="2">
    <source>
        <dbReference type="EMBL" id="AGL28149.1"/>
    </source>
</evidence>
<dbReference type="Proteomes" id="UP000013548">
    <property type="component" value="Chromosome"/>
</dbReference>
<dbReference type="EMBL" id="CP005386">
    <property type="protein sequence ID" value="AGL28149.1"/>
    <property type="molecule type" value="Genomic_DNA"/>
</dbReference>
<keyword evidence="1" id="KW-0472">Membrane</keyword>
<evidence type="ECO:0000313" key="3">
    <source>
        <dbReference type="Proteomes" id="UP000013548"/>
    </source>
</evidence>
<organism evidence="2 3">
    <name type="scientific">Mycobacterium tuberculosis CAS/NITR204</name>
    <dbReference type="NCBI Taxonomy" id="1310114"/>
    <lineage>
        <taxon>Bacteria</taxon>
        <taxon>Bacillati</taxon>
        <taxon>Actinomycetota</taxon>
        <taxon>Actinomycetes</taxon>
        <taxon>Mycobacteriales</taxon>
        <taxon>Mycobacteriaceae</taxon>
        <taxon>Mycobacterium</taxon>
        <taxon>Mycobacterium tuberculosis complex</taxon>
    </lineage>
</organism>
<accession>R4M8W6</accession>
<evidence type="ECO:0000256" key="1">
    <source>
        <dbReference type="SAM" id="Phobius"/>
    </source>
</evidence>
<keyword evidence="1" id="KW-0812">Transmembrane</keyword>
<protein>
    <submittedName>
        <fullName evidence="2">Uncharacterized protein</fullName>
    </submittedName>
</protein>
<name>R4M8W6_MYCTX</name>
<dbReference type="KEGG" id="mtuc:J113_18790"/>
<reference evidence="2 3" key="1">
    <citation type="journal article" date="2013" name="Genome Announc.">
        <title>Whole-Genome Sequences of Four Clinical Isolates of Mycobacterium tuberculosis from Tamil Nadu, South India.</title>
        <authorList>
            <person name="Narayanan S."/>
            <person name="Deshpande U."/>
        </authorList>
    </citation>
    <scope>NUCLEOTIDE SEQUENCE [LARGE SCALE GENOMIC DNA]</scope>
    <source>
        <strain evidence="2 3">CAS/NITR204</strain>
    </source>
</reference>
<gene>
    <name evidence="2" type="ORF">J113_18790</name>
</gene>
<sequence>MRSAASRSRSVAGLDVEVWFSVELLDGVQGVLGIRCGFVLGILGALLAGWTAAAFAAAIWPRRGSSFSGWCWS</sequence>
<keyword evidence="1" id="KW-1133">Transmembrane helix</keyword>
<dbReference type="BioCyc" id="MTUB1310114:G13A2-2728-MONOMER"/>